<gene>
    <name evidence="1" type="ORF">U9M48_040718</name>
</gene>
<reference evidence="1 2" key="1">
    <citation type="submission" date="2024-02" db="EMBL/GenBank/DDBJ databases">
        <title>High-quality chromosome-scale genome assembly of Pensacola bahiagrass (Paspalum notatum Flugge var. saurae).</title>
        <authorList>
            <person name="Vega J.M."/>
            <person name="Podio M."/>
            <person name="Orjuela J."/>
            <person name="Siena L.A."/>
            <person name="Pessino S.C."/>
            <person name="Combes M.C."/>
            <person name="Mariac C."/>
            <person name="Albertini E."/>
            <person name="Pupilli F."/>
            <person name="Ortiz J.P.A."/>
            <person name="Leblanc O."/>
        </authorList>
    </citation>
    <scope>NUCLEOTIDE SEQUENCE [LARGE SCALE GENOMIC DNA]</scope>
    <source>
        <strain evidence="1">R1</strain>
        <tissue evidence="1">Leaf</tissue>
    </source>
</reference>
<evidence type="ECO:0000313" key="1">
    <source>
        <dbReference type="EMBL" id="WVZ94886.1"/>
    </source>
</evidence>
<evidence type="ECO:0000313" key="2">
    <source>
        <dbReference type="Proteomes" id="UP001341281"/>
    </source>
</evidence>
<dbReference type="AlphaFoldDB" id="A0AAQ3XEI7"/>
<dbReference type="EMBL" id="CP144753">
    <property type="protein sequence ID" value="WVZ94886.1"/>
    <property type="molecule type" value="Genomic_DNA"/>
</dbReference>
<keyword evidence="2" id="KW-1185">Reference proteome</keyword>
<accession>A0AAQ3XEI7</accession>
<name>A0AAQ3XEI7_PASNO</name>
<protein>
    <submittedName>
        <fullName evidence="1">Uncharacterized protein</fullName>
    </submittedName>
</protein>
<sequence>MAAIAGAKSGFEWEDLSRAVAGARSSVEGAWMGLDRSRAMAGADRDPKAPRRSPRLKKAMMIKEAGGASEEFQILMLKRQIDAIIARNKAAWKDPAAPLEPALPEPVGSGKRRKVVKTEVKQEFIDHMILNPHRPLDGYPEENLAKRGQECRNFYFRQKELADTVLEYQQALIKQYRAKGFAVDYTEVTDDEDN</sequence>
<proteinExistence type="predicted"/>
<dbReference type="Proteomes" id="UP001341281">
    <property type="component" value="Chromosome 09"/>
</dbReference>
<organism evidence="1 2">
    <name type="scientific">Paspalum notatum var. saurae</name>
    <dbReference type="NCBI Taxonomy" id="547442"/>
    <lineage>
        <taxon>Eukaryota</taxon>
        <taxon>Viridiplantae</taxon>
        <taxon>Streptophyta</taxon>
        <taxon>Embryophyta</taxon>
        <taxon>Tracheophyta</taxon>
        <taxon>Spermatophyta</taxon>
        <taxon>Magnoliopsida</taxon>
        <taxon>Liliopsida</taxon>
        <taxon>Poales</taxon>
        <taxon>Poaceae</taxon>
        <taxon>PACMAD clade</taxon>
        <taxon>Panicoideae</taxon>
        <taxon>Andropogonodae</taxon>
        <taxon>Paspaleae</taxon>
        <taxon>Paspalinae</taxon>
        <taxon>Paspalum</taxon>
    </lineage>
</organism>